<evidence type="ECO:0000313" key="2">
    <source>
        <dbReference type="EMBL" id="MFC0477270.1"/>
    </source>
</evidence>
<organism evidence="2 3">
    <name type="scientific">Robertmurraya beringensis</name>
    <dbReference type="NCBI Taxonomy" id="641660"/>
    <lineage>
        <taxon>Bacteria</taxon>
        <taxon>Bacillati</taxon>
        <taxon>Bacillota</taxon>
        <taxon>Bacilli</taxon>
        <taxon>Bacillales</taxon>
        <taxon>Bacillaceae</taxon>
        <taxon>Robertmurraya</taxon>
    </lineage>
</organism>
<accession>A0ABV6KVC6</accession>
<keyword evidence="3" id="KW-1185">Reference proteome</keyword>
<dbReference type="InterPro" id="IPR053028">
    <property type="entry name" value="Spo0E-like_phosphatase"/>
</dbReference>
<feature type="coiled-coil region" evidence="1">
    <location>
        <begin position="40"/>
        <end position="67"/>
    </location>
</feature>
<dbReference type="Pfam" id="PF09388">
    <property type="entry name" value="SpoOE-like"/>
    <property type="match status" value="1"/>
</dbReference>
<dbReference type="SUPFAM" id="SSF140500">
    <property type="entry name" value="BAS1536-like"/>
    <property type="match status" value="1"/>
</dbReference>
<proteinExistence type="predicted"/>
<name>A0ABV6KVC6_9BACI</name>
<dbReference type="RefSeq" id="WP_377058808.1">
    <property type="nucleotide sequence ID" value="NZ_JBHLUU010000119.1"/>
</dbReference>
<evidence type="ECO:0000313" key="3">
    <source>
        <dbReference type="Proteomes" id="UP001589738"/>
    </source>
</evidence>
<dbReference type="PANTHER" id="PTHR41263:SF1">
    <property type="entry name" value="ASPARTYL-PHOSPHATE PHOSPHATASE YISI"/>
    <property type="match status" value="1"/>
</dbReference>
<dbReference type="EMBL" id="JBHLUU010000119">
    <property type="protein sequence ID" value="MFC0477270.1"/>
    <property type="molecule type" value="Genomic_DNA"/>
</dbReference>
<dbReference type="InterPro" id="IPR037208">
    <property type="entry name" value="Spo0E-like_sf"/>
</dbReference>
<dbReference type="InterPro" id="IPR018540">
    <property type="entry name" value="Spo0E-like"/>
</dbReference>
<reference evidence="2 3" key="1">
    <citation type="submission" date="2024-09" db="EMBL/GenBank/DDBJ databases">
        <authorList>
            <person name="Sun Q."/>
            <person name="Mori K."/>
        </authorList>
    </citation>
    <scope>NUCLEOTIDE SEQUENCE [LARGE SCALE GENOMIC DNA]</scope>
    <source>
        <strain evidence="2 3">CGMCC 1.9126</strain>
    </source>
</reference>
<dbReference type="Gene3D" id="4.10.280.10">
    <property type="entry name" value="Helix-loop-helix DNA-binding domain"/>
    <property type="match status" value="1"/>
</dbReference>
<gene>
    <name evidence="2" type="ORF">ACFFHF_18895</name>
</gene>
<keyword evidence="1" id="KW-0175">Coiled coil</keyword>
<dbReference type="Proteomes" id="UP001589738">
    <property type="component" value="Unassembled WGS sequence"/>
</dbReference>
<sequence>MQQNSSEMLATIQQMREKMIESAQANGLGGQETIECSQELDKLIFEYQCLSQEKKKSKREIKITRKQAMFVWPNNIICV</sequence>
<protein>
    <submittedName>
        <fullName evidence="2">Spo0E family sporulation regulatory protein-aspartic acid phosphatase</fullName>
    </submittedName>
</protein>
<dbReference type="InterPro" id="IPR036638">
    <property type="entry name" value="HLH_DNA-bd_sf"/>
</dbReference>
<dbReference type="PANTHER" id="PTHR41263">
    <property type="entry name" value="ASPARTYL-PHOSPHATE PHOSPHATASE YISI"/>
    <property type="match status" value="1"/>
</dbReference>
<comment type="caution">
    <text evidence="2">The sequence shown here is derived from an EMBL/GenBank/DDBJ whole genome shotgun (WGS) entry which is preliminary data.</text>
</comment>
<evidence type="ECO:0000256" key="1">
    <source>
        <dbReference type="SAM" id="Coils"/>
    </source>
</evidence>